<keyword evidence="4" id="KW-1185">Reference proteome</keyword>
<proteinExistence type="predicted"/>
<comment type="caution">
    <text evidence="3">The sequence shown here is derived from an EMBL/GenBank/DDBJ whole genome shotgun (WGS) entry which is preliminary data.</text>
</comment>
<name>A0A917W032_9BACL</name>
<feature type="transmembrane region" description="Helical" evidence="1">
    <location>
        <begin position="106"/>
        <end position="127"/>
    </location>
</feature>
<feature type="transmembrane region" description="Helical" evidence="1">
    <location>
        <begin position="36"/>
        <end position="65"/>
    </location>
</feature>
<keyword evidence="1" id="KW-0812">Transmembrane</keyword>
<dbReference type="Proteomes" id="UP000654670">
    <property type="component" value="Unassembled WGS sequence"/>
</dbReference>
<feature type="domain" description="DUF3899" evidence="2">
    <location>
        <begin position="40"/>
        <end position="125"/>
    </location>
</feature>
<keyword evidence="1" id="KW-0472">Membrane</keyword>
<feature type="transmembrane region" description="Helical" evidence="1">
    <location>
        <begin position="12"/>
        <end position="30"/>
    </location>
</feature>
<evidence type="ECO:0000313" key="4">
    <source>
        <dbReference type="Proteomes" id="UP000654670"/>
    </source>
</evidence>
<reference evidence="3" key="2">
    <citation type="submission" date="2020-09" db="EMBL/GenBank/DDBJ databases">
        <authorList>
            <person name="Sun Q."/>
            <person name="Ohkuma M."/>
        </authorList>
    </citation>
    <scope>NUCLEOTIDE SEQUENCE</scope>
    <source>
        <strain evidence="3">JCM 15325</strain>
    </source>
</reference>
<dbReference type="RefSeq" id="WP_188801724.1">
    <property type="nucleotide sequence ID" value="NZ_BMOK01000002.1"/>
</dbReference>
<evidence type="ECO:0000313" key="3">
    <source>
        <dbReference type="EMBL" id="GGL45826.1"/>
    </source>
</evidence>
<gene>
    <name evidence="3" type="ORF">GCM10007968_07420</name>
</gene>
<keyword evidence="1" id="KW-1133">Transmembrane helix</keyword>
<protein>
    <recommendedName>
        <fullName evidence="2">DUF3899 domain-containing protein</fullName>
    </recommendedName>
</protein>
<dbReference type="InterPro" id="IPR025007">
    <property type="entry name" value="DUF3899"/>
</dbReference>
<dbReference type="Pfam" id="PF13038">
    <property type="entry name" value="DUF3899"/>
    <property type="match status" value="1"/>
</dbReference>
<dbReference type="EMBL" id="BMOK01000002">
    <property type="protein sequence ID" value="GGL45826.1"/>
    <property type="molecule type" value="Genomic_DNA"/>
</dbReference>
<reference evidence="3" key="1">
    <citation type="journal article" date="2014" name="Int. J. Syst. Evol. Microbiol.">
        <title>Complete genome sequence of Corynebacterium casei LMG S-19264T (=DSM 44701T), isolated from a smear-ripened cheese.</title>
        <authorList>
            <consortium name="US DOE Joint Genome Institute (JGI-PGF)"/>
            <person name="Walter F."/>
            <person name="Albersmeier A."/>
            <person name="Kalinowski J."/>
            <person name="Ruckert C."/>
        </authorList>
    </citation>
    <scope>NUCLEOTIDE SEQUENCE</scope>
    <source>
        <strain evidence="3">JCM 15325</strain>
    </source>
</reference>
<sequence length="128" mass="14687">MKIQLKRRQISYLVIIIVELLLTLFAQLLSVQPFSLIAIINALSVVSLVFLTIGLVIFVIHGGFFDGIVYSFKRFSRDIRKNRLGEADAEAPLAEYRKRDGQRPPLTWPLIWISFFLFCLSLVLSVFI</sequence>
<accession>A0A917W032</accession>
<dbReference type="AlphaFoldDB" id="A0A917W032"/>
<evidence type="ECO:0000256" key="1">
    <source>
        <dbReference type="SAM" id="Phobius"/>
    </source>
</evidence>
<organism evidence="3 4">
    <name type="scientific">Sporolactobacillus putidus</name>
    <dbReference type="NCBI Taxonomy" id="492735"/>
    <lineage>
        <taxon>Bacteria</taxon>
        <taxon>Bacillati</taxon>
        <taxon>Bacillota</taxon>
        <taxon>Bacilli</taxon>
        <taxon>Bacillales</taxon>
        <taxon>Sporolactobacillaceae</taxon>
        <taxon>Sporolactobacillus</taxon>
    </lineage>
</organism>
<evidence type="ECO:0000259" key="2">
    <source>
        <dbReference type="Pfam" id="PF13038"/>
    </source>
</evidence>